<evidence type="ECO:0008006" key="4">
    <source>
        <dbReference type="Google" id="ProtNLM"/>
    </source>
</evidence>
<dbReference type="AlphaFoldDB" id="A0A8J2KBY1"/>
<evidence type="ECO:0000313" key="2">
    <source>
        <dbReference type="EMBL" id="CAG7734817.1"/>
    </source>
</evidence>
<accession>A0A8J2KBY1</accession>
<keyword evidence="3" id="KW-1185">Reference proteome</keyword>
<name>A0A8J2KBY1_9HEXA</name>
<protein>
    <recommendedName>
        <fullName evidence="4">Ionotropic receptor</fullName>
    </recommendedName>
</protein>
<feature type="chain" id="PRO_5035186985" description="Ionotropic receptor" evidence="1">
    <location>
        <begin position="21"/>
        <end position="560"/>
    </location>
</feature>
<keyword evidence="1" id="KW-0732">Signal</keyword>
<dbReference type="EMBL" id="CAJVCH010276924">
    <property type="protein sequence ID" value="CAG7734817.1"/>
    <property type="molecule type" value="Genomic_DNA"/>
</dbReference>
<reference evidence="2" key="1">
    <citation type="submission" date="2021-06" db="EMBL/GenBank/DDBJ databases">
        <authorList>
            <person name="Hodson N. C."/>
            <person name="Mongue J. A."/>
            <person name="Jaron S. K."/>
        </authorList>
    </citation>
    <scope>NUCLEOTIDE SEQUENCE</scope>
</reference>
<evidence type="ECO:0000313" key="3">
    <source>
        <dbReference type="Proteomes" id="UP000708208"/>
    </source>
</evidence>
<feature type="signal peptide" evidence="1">
    <location>
        <begin position="1"/>
        <end position="20"/>
    </location>
</feature>
<organism evidence="2 3">
    <name type="scientific">Allacma fusca</name>
    <dbReference type="NCBI Taxonomy" id="39272"/>
    <lineage>
        <taxon>Eukaryota</taxon>
        <taxon>Metazoa</taxon>
        <taxon>Ecdysozoa</taxon>
        <taxon>Arthropoda</taxon>
        <taxon>Hexapoda</taxon>
        <taxon>Collembola</taxon>
        <taxon>Symphypleona</taxon>
        <taxon>Sminthuridae</taxon>
        <taxon>Allacma</taxon>
    </lineage>
</organism>
<dbReference type="Proteomes" id="UP000708208">
    <property type="component" value="Unassembled WGS sequence"/>
</dbReference>
<gene>
    <name evidence="2" type="ORF">AFUS01_LOCUS23185</name>
</gene>
<evidence type="ECO:0000256" key="1">
    <source>
        <dbReference type="SAM" id="SignalP"/>
    </source>
</evidence>
<comment type="caution">
    <text evidence="2">The sequence shown here is derived from an EMBL/GenBank/DDBJ whole genome shotgun (WGS) entry which is preliminary data.</text>
</comment>
<sequence length="560" mass="64600">MKPKKLAWALHIFLICLATGSKNLLTDRLNILKMFQDCHINLIVSFDKAAQPEMIYLIRTFHLDVEIPIVLHNPIFMVGESQKIIRIRIPTKYLRFIVRKKHLSCFAYIYEQTYIDTLGLGEMHTVLVLLRSQIHKFKYNPDYILFLSERSIISPMFSLYNDFNKIGTTAIFIFIHQCQCFTSIEIYCKVCNPLKSNEEIFRKVNGTAVTRFRINEIYKTLHSDFRAEKVIHQNRVAPFKGCGYYKVKYATPLLACVQRTVAFKLNYTIVIALDGGTVHAFHYAHKPQAGAVISGWFASPDLHQHLYKYDPRGTLDQLAMGDQFYSFGFFWTVSPTLAEAGIFRAFDITTWVCIVLSITIATLSIATVRNIDIASLDALKDRTVYVDLSNETIILPNNLIFMGSKFEVGNYNLMLKIAGNKILNLEGPEISLFARRIPFILQRTVLLPPCSDALFRIVESGLWAYWAQYESAYIKLFQLKNFIQSRKGYLEQEELLVKRLIGPRKMNLVGLIWDPLPKWNPTLERLGMNIVVPVLKTLFWCLLVSFSIFLCETFIPYLQV</sequence>
<proteinExistence type="predicted"/>